<dbReference type="InterPro" id="IPR027417">
    <property type="entry name" value="P-loop_NTPase"/>
</dbReference>
<evidence type="ECO:0000259" key="22">
    <source>
        <dbReference type="PROSITE" id="PS51192"/>
    </source>
</evidence>
<evidence type="ECO:0000256" key="15">
    <source>
        <dbReference type="ARBA" id="ARBA00047984"/>
    </source>
</evidence>
<dbReference type="GO" id="GO:0005524">
    <property type="term" value="F:ATP binding"/>
    <property type="evidence" value="ECO:0007669"/>
    <property type="project" value="UniProtKB-KW"/>
</dbReference>
<protein>
    <recommendedName>
        <fullName evidence="13">ATP-dependent RNA helicase DRS1</fullName>
        <ecNumber evidence="2">3.6.4.13</ecNumber>
    </recommendedName>
    <alternativeName>
        <fullName evidence="14">ATP-dependent RNA helicase drs1</fullName>
    </alternativeName>
    <alternativeName>
        <fullName evidence="17">Deficiency of ribosomal subunits protein 1</fullName>
    </alternativeName>
</protein>
<evidence type="ECO:0000256" key="5">
    <source>
        <dbReference type="ARBA" id="ARBA00022801"/>
    </source>
</evidence>
<evidence type="ECO:0000256" key="17">
    <source>
        <dbReference type="ARBA" id="ARBA00076759"/>
    </source>
</evidence>
<dbReference type="Gene3D" id="3.40.50.300">
    <property type="entry name" value="P-loop containing nucleotide triphosphate hydrolases"/>
    <property type="match status" value="2"/>
</dbReference>
<dbReference type="PANTHER" id="PTHR47959:SF1">
    <property type="entry name" value="ATP-DEPENDENT RNA HELICASE DBPA"/>
    <property type="match status" value="1"/>
</dbReference>
<dbReference type="AlphaFoldDB" id="J8LL09"/>
<comment type="similarity">
    <text evidence="12">Belongs to the DEAD box helicase family. DDX27/DRS1 subfamily.</text>
</comment>
<evidence type="ECO:0000256" key="2">
    <source>
        <dbReference type="ARBA" id="ARBA00012552"/>
    </source>
</evidence>
<dbReference type="GO" id="GO:0016787">
    <property type="term" value="F:hydrolase activity"/>
    <property type="evidence" value="ECO:0007669"/>
    <property type="project" value="UniProtKB-KW"/>
</dbReference>
<dbReference type="PANTHER" id="PTHR47959">
    <property type="entry name" value="ATP-DEPENDENT RNA HELICASE RHLE-RELATED"/>
    <property type="match status" value="1"/>
</dbReference>
<feature type="compositionally biased region" description="Basic residues" evidence="21">
    <location>
        <begin position="689"/>
        <end position="700"/>
    </location>
</feature>
<evidence type="ECO:0000256" key="14">
    <source>
        <dbReference type="ARBA" id="ARBA00044094"/>
    </source>
</evidence>
<evidence type="ECO:0000256" key="6">
    <source>
        <dbReference type="ARBA" id="ARBA00022806"/>
    </source>
</evidence>
<keyword evidence="10" id="KW-0539">Nucleus</keyword>
<dbReference type="PROSITE" id="PS51195">
    <property type="entry name" value="Q_MOTIF"/>
    <property type="match status" value="1"/>
</dbReference>
<dbReference type="PROSITE" id="PS51192">
    <property type="entry name" value="HELICASE_ATP_BIND_1"/>
    <property type="match status" value="1"/>
</dbReference>
<keyword evidence="7 19" id="KW-0067">ATP-binding</keyword>
<feature type="domain" description="Helicase ATP-binding" evidence="22">
    <location>
        <begin position="257"/>
        <end position="432"/>
    </location>
</feature>
<feature type="short sequence motif" description="Q motif" evidence="18">
    <location>
        <begin position="226"/>
        <end position="254"/>
    </location>
</feature>
<feature type="compositionally biased region" description="Basic and acidic residues" evidence="21">
    <location>
        <begin position="717"/>
        <end position="729"/>
    </location>
</feature>
<feature type="domain" description="DEAD-box RNA helicase Q" evidence="24">
    <location>
        <begin position="226"/>
        <end position="254"/>
    </location>
</feature>
<evidence type="ECO:0000256" key="4">
    <source>
        <dbReference type="ARBA" id="ARBA00022741"/>
    </source>
</evidence>
<evidence type="ECO:0000256" key="9">
    <source>
        <dbReference type="ARBA" id="ARBA00023054"/>
    </source>
</evidence>
<keyword evidence="6 19" id="KW-0347">Helicase</keyword>
<keyword evidence="9 20" id="KW-0175">Coiled coil</keyword>
<keyword evidence="5 19" id="KW-0378">Hydrolase</keyword>
<evidence type="ECO:0000313" key="25">
    <source>
        <dbReference type="EMBL" id="EJS42747.1"/>
    </source>
</evidence>
<keyword evidence="4 19" id="KW-0547">Nucleotide-binding</keyword>
<comment type="subunit">
    <text evidence="16">Interacts with RRP1 and associates with pre-ribosomal particles.</text>
</comment>
<dbReference type="CDD" id="cd17947">
    <property type="entry name" value="DEADc_DDX27"/>
    <property type="match status" value="1"/>
</dbReference>
<name>J8LL09_SACAR</name>
<reference evidence="25 26" key="1">
    <citation type="journal article" date="2013" name="BMC Genomics">
        <title>High quality de novo sequencing and assembly of the Saccharomyces arboricolus genome.</title>
        <authorList>
            <person name="Liti G."/>
            <person name="Nguyen Ba A.N."/>
            <person name="Blythe M."/>
            <person name="Mueller C.A."/>
            <person name="Bergstroem A."/>
            <person name="Cubillos F.A."/>
            <person name="Dafhnis-Calas F."/>
            <person name="Khoshraftar S."/>
            <person name="Malla S."/>
            <person name="Mehta N."/>
            <person name="Siow C.C."/>
            <person name="Warringer J."/>
            <person name="Moses A.M."/>
            <person name="Louis E.J."/>
            <person name="Nieduszynski C.A."/>
        </authorList>
    </citation>
    <scope>NUCLEOTIDE SEQUENCE [LARGE SCALE GENOMIC DNA]</scope>
    <source>
        <strain evidence="26">H-6 / AS 2.3317 / CBS 10644</strain>
    </source>
</reference>
<dbReference type="EMBL" id="ALIE01000139">
    <property type="protein sequence ID" value="EJS42747.1"/>
    <property type="molecule type" value="Genomic_DNA"/>
</dbReference>
<evidence type="ECO:0000256" key="12">
    <source>
        <dbReference type="ARBA" id="ARBA00043999"/>
    </source>
</evidence>
<accession>J8LL09</accession>
<dbReference type="Proteomes" id="UP000006968">
    <property type="component" value="Chromosome XII"/>
</dbReference>
<feature type="coiled-coil region" evidence="20">
    <location>
        <begin position="616"/>
        <end position="656"/>
    </location>
</feature>
<dbReference type="InterPro" id="IPR050079">
    <property type="entry name" value="DEAD_box_RNA_helicase"/>
</dbReference>
<evidence type="ECO:0000256" key="16">
    <source>
        <dbReference type="ARBA" id="ARBA00063754"/>
    </source>
</evidence>
<dbReference type="FunFam" id="3.40.50.300:FF:000842">
    <property type="entry name" value="ATP-dependent RNA helicase DRS1"/>
    <property type="match status" value="1"/>
</dbReference>
<feature type="region of interest" description="Disordered" evidence="21">
    <location>
        <begin position="17"/>
        <end position="59"/>
    </location>
</feature>
<dbReference type="OrthoDB" id="10259843at2759"/>
<evidence type="ECO:0000256" key="7">
    <source>
        <dbReference type="ARBA" id="ARBA00022840"/>
    </source>
</evidence>
<evidence type="ECO:0000256" key="8">
    <source>
        <dbReference type="ARBA" id="ARBA00022884"/>
    </source>
</evidence>
<dbReference type="GO" id="GO:0005730">
    <property type="term" value="C:nucleolus"/>
    <property type="evidence" value="ECO:0007669"/>
    <property type="project" value="UniProtKB-SubCell"/>
</dbReference>
<dbReference type="GO" id="GO:0003723">
    <property type="term" value="F:RNA binding"/>
    <property type="evidence" value="ECO:0007669"/>
    <property type="project" value="UniProtKB-KW"/>
</dbReference>
<dbReference type="PROSITE" id="PS00039">
    <property type="entry name" value="DEAD_ATP_HELICASE"/>
    <property type="match status" value="1"/>
</dbReference>
<dbReference type="InterPro" id="IPR011545">
    <property type="entry name" value="DEAD/DEAH_box_helicase_dom"/>
</dbReference>
<comment type="catalytic activity">
    <reaction evidence="15">
        <text>ATP + H2O = ADP + phosphate + H(+)</text>
        <dbReference type="Rhea" id="RHEA:13065"/>
        <dbReference type="ChEBI" id="CHEBI:15377"/>
        <dbReference type="ChEBI" id="CHEBI:15378"/>
        <dbReference type="ChEBI" id="CHEBI:30616"/>
        <dbReference type="ChEBI" id="CHEBI:43474"/>
        <dbReference type="ChEBI" id="CHEBI:456216"/>
        <dbReference type="EC" id="3.6.4.13"/>
    </reaction>
</comment>
<dbReference type="Pfam" id="PF00271">
    <property type="entry name" value="Helicase_C"/>
    <property type="match status" value="1"/>
</dbReference>
<dbReference type="GO" id="GO:0006364">
    <property type="term" value="P:rRNA processing"/>
    <property type="evidence" value="ECO:0007669"/>
    <property type="project" value="UniProtKB-ARBA"/>
</dbReference>
<organism evidence="25 26">
    <name type="scientific">Saccharomyces arboricola (strain H-6 / AS 2.3317 / CBS 10644)</name>
    <name type="common">Yeast</name>
    <dbReference type="NCBI Taxonomy" id="1160507"/>
    <lineage>
        <taxon>Eukaryota</taxon>
        <taxon>Fungi</taxon>
        <taxon>Dikarya</taxon>
        <taxon>Ascomycota</taxon>
        <taxon>Saccharomycotina</taxon>
        <taxon>Saccharomycetes</taxon>
        <taxon>Saccharomycetales</taxon>
        <taxon>Saccharomycetaceae</taxon>
        <taxon>Saccharomyces</taxon>
    </lineage>
</organism>
<dbReference type="SUPFAM" id="SSF52540">
    <property type="entry name" value="P-loop containing nucleoside triphosphate hydrolases"/>
    <property type="match status" value="1"/>
</dbReference>
<dbReference type="HOGENOM" id="CLU_003041_3_2_1"/>
<feature type="domain" description="Helicase C-terminal" evidence="23">
    <location>
        <begin position="443"/>
        <end position="634"/>
    </location>
</feature>
<evidence type="ECO:0000259" key="23">
    <source>
        <dbReference type="PROSITE" id="PS51194"/>
    </source>
</evidence>
<evidence type="ECO:0000256" key="13">
    <source>
        <dbReference type="ARBA" id="ARBA00044078"/>
    </source>
</evidence>
<proteinExistence type="inferred from homology"/>
<comment type="function">
    <text evidence="11">ATP-binding RNA helicase involved in ribosome assembly.</text>
</comment>
<evidence type="ECO:0000313" key="26">
    <source>
        <dbReference type="Proteomes" id="UP000006968"/>
    </source>
</evidence>
<evidence type="ECO:0000256" key="19">
    <source>
        <dbReference type="RuleBase" id="RU000492"/>
    </source>
</evidence>
<dbReference type="GO" id="GO:0005829">
    <property type="term" value="C:cytosol"/>
    <property type="evidence" value="ECO:0007669"/>
    <property type="project" value="TreeGrafter"/>
</dbReference>
<dbReference type="PROSITE" id="PS51194">
    <property type="entry name" value="HELICASE_CTER"/>
    <property type="match status" value="1"/>
</dbReference>
<keyword evidence="26" id="KW-1185">Reference proteome</keyword>
<evidence type="ECO:0000256" key="1">
    <source>
        <dbReference type="ARBA" id="ARBA00004604"/>
    </source>
</evidence>
<keyword evidence="3" id="KW-0690">Ribosome biogenesis</keyword>
<evidence type="ECO:0000256" key="20">
    <source>
        <dbReference type="SAM" id="Coils"/>
    </source>
</evidence>
<comment type="caution">
    <text evidence="25">The sequence shown here is derived from an EMBL/GenBank/DDBJ whole genome shotgun (WGS) entry which is preliminary data.</text>
</comment>
<dbReference type="Pfam" id="PF00270">
    <property type="entry name" value="DEAD"/>
    <property type="match status" value="1"/>
</dbReference>
<dbReference type="EC" id="3.6.4.13" evidence="2"/>
<evidence type="ECO:0000256" key="18">
    <source>
        <dbReference type="PROSITE-ProRule" id="PRU00552"/>
    </source>
</evidence>
<evidence type="ECO:0000256" key="21">
    <source>
        <dbReference type="SAM" id="MobiDB-lite"/>
    </source>
</evidence>
<feature type="compositionally biased region" description="Basic residues" evidence="21">
    <location>
        <begin position="730"/>
        <end position="747"/>
    </location>
</feature>
<feature type="compositionally biased region" description="Acidic residues" evidence="21">
    <location>
        <begin position="163"/>
        <end position="186"/>
    </location>
</feature>
<evidence type="ECO:0000256" key="3">
    <source>
        <dbReference type="ARBA" id="ARBA00022517"/>
    </source>
</evidence>
<feature type="compositionally biased region" description="Basic residues" evidence="21">
    <location>
        <begin position="40"/>
        <end position="52"/>
    </location>
</feature>
<evidence type="ECO:0000256" key="10">
    <source>
        <dbReference type="ARBA" id="ARBA00023242"/>
    </source>
</evidence>
<evidence type="ECO:0000256" key="11">
    <source>
        <dbReference type="ARBA" id="ARBA00043881"/>
    </source>
</evidence>
<dbReference type="InterPro" id="IPR014001">
    <property type="entry name" value="Helicase_ATP-bd"/>
</dbReference>
<dbReference type="SMART" id="SM00490">
    <property type="entry name" value="HELICc"/>
    <property type="match status" value="1"/>
</dbReference>
<feature type="compositionally biased region" description="Acidic residues" evidence="21">
    <location>
        <begin position="19"/>
        <end position="34"/>
    </location>
</feature>
<dbReference type="InterPro" id="IPR001650">
    <property type="entry name" value="Helicase_C-like"/>
</dbReference>
<sequence>MVSGTKKFADLDFVPTISDSEDDVPVLDSSDDEKVEDKKAAKKGKGKKKQKKATNVDEVDEDVHEDLDAGFKFDLDADDTTSNFQGWNFLGESNKDDPEALVKKDVDLDKIIRRKGGLVKMAHIDTKGEEEEEEQVKEEKTSNGDDEELAMDGFGMGASTNNENEDGSEDESEEEEEEEEEEQEELTLEKGGKDDEVVEEDDSEEAKADFYAPEAEGDDAKKQVHGNFNTLSLSRPVLKGLASLGYVKPSPIQSATIPIALLGKDIIAGAVTGSGKTAAFMIPIIERLLYKPAKIAATRVIVLLPTRELAIQVADVGKQIARFLPGITFGLAVGGLNLRQQEQLLKTRPDIVIATPGRFIDHIRNSASFNVDSVEILVMDEADRMLEEGFQDELSEIMGLLPSNRQNLLFSATMNSKIKSLVSLSLKRPVRIMIDPPKQAAARLTQEFVRIRKRDHLKPSLLFNLIRKLDPMGQKRIVVFVARKETAHRLRIVMGLLGMGVGELHGSLTQEQRLDSVNKFKNLEVPVLVCTDLASRGLDIPKIEVVVNYDMPKSYEIYLHRVGRTARAGREGRSVTLVGESSQDRSIVRAAIKSVEEDKSLTQGKALGRIVDWVQIEETNKLVESMSNTIEEILVEEKEEKEILRAEMQLRKGENMLKHKKEIQARPRRTWFQSESDKKNSKLLGALSRNKKVTNSKKRKREEAIADDNGARSYRKTKNDRITDQERTFKKQKSANPNKKKGFTKRR</sequence>
<dbReference type="GO" id="GO:0003724">
    <property type="term" value="F:RNA helicase activity"/>
    <property type="evidence" value="ECO:0007669"/>
    <property type="project" value="UniProtKB-EC"/>
</dbReference>
<comment type="subcellular location">
    <subcellularLocation>
        <location evidence="1">Nucleus</location>
        <location evidence="1">Nucleolus</location>
    </subcellularLocation>
</comment>
<evidence type="ECO:0000259" key="24">
    <source>
        <dbReference type="PROSITE" id="PS51195"/>
    </source>
</evidence>
<feature type="region of interest" description="Disordered" evidence="21">
    <location>
        <begin position="119"/>
        <end position="223"/>
    </location>
</feature>
<dbReference type="InterPro" id="IPR000629">
    <property type="entry name" value="RNA-helicase_DEAD-box_CS"/>
</dbReference>
<dbReference type="CDD" id="cd18787">
    <property type="entry name" value="SF2_C_DEAD"/>
    <property type="match status" value="1"/>
</dbReference>
<dbReference type="InterPro" id="IPR014014">
    <property type="entry name" value="RNA_helicase_DEAD_Q_motif"/>
</dbReference>
<gene>
    <name evidence="25" type="ORF">SU7_2134</name>
</gene>
<keyword evidence="8" id="KW-0694">RNA-binding</keyword>
<feature type="region of interest" description="Disordered" evidence="21">
    <location>
        <begin position="682"/>
        <end position="747"/>
    </location>
</feature>
<dbReference type="SMART" id="SM00487">
    <property type="entry name" value="DEXDc"/>
    <property type="match status" value="1"/>
</dbReference>